<feature type="signal peptide" evidence="1">
    <location>
        <begin position="1"/>
        <end position="24"/>
    </location>
</feature>
<name>A0AA85J7Y7_TRIRE</name>
<sequence length="76" mass="8433">MRFGISLLGYFIIFLTILLNNVNGQDADQVIFNLKKFILDIWLALCTRLGETWGCLLDALSVQLGGKGRTCISLSP</sequence>
<reference evidence="2" key="1">
    <citation type="submission" date="2022-06" db="EMBL/GenBank/DDBJ databases">
        <authorList>
            <person name="Berger JAMES D."/>
            <person name="Berger JAMES D."/>
        </authorList>
    </citation>
    <scope>NUCLEOTIDE SEQUENCE [LARGE SCALE GENOMIC DNA]</scope>
</reference>
<keyword evidence="1" id="KW-0732">Signal</keyword>
<reference evidence="3" key="2">
    <citation type="submission" date="2023-11" db="UniProtKB">
        <authorList>
            <consortium name="WormBaseParasite"/>
        </authorList>
    </citation>
    <scope>IDENTIFICATION</scope>
</reference>
<accession>A0AA85J7Y7</accession>
<dbReference type="AlphaFoldDB" id="A0AA85J7Y7"/>
<evidence type="ECO:0000256" key="1">
    <source>
        <dbReference type="SAM" id="SignalP"/>
    </source>
</evidence>
<evidence type="ECO:0000313" key="3">
    <source>
        <dbReference type="WBParaSite" id="TREG1_130590.1"/>
    </source>
</evidence>
<feature type="chain" id="PRO_5041739545" evidence="1">
    <location>
        <begin position="25"/>
        <end position="76"/>
    </location>
</feature>
<evidence type="ECO:0000313" key="2">
    <source>
        <dbReference type="Proteomes" id="UP000050795"/>
    </source>
</evidence>
<protein>
    <submittedName>
        <fullName evidence="3">Uncharacterized protein</fullName>
    </submittedName>
</protein>
<dbReference type="WBParaSite" id="TREG1_130590.1">
    <property type="protein sequence ID" value="TREG1_130590.1"/>
    <property type="gene ID" value="TREG1_130590"/>
</dbReference>
<keyword evidence="2" id="KW-1185">Reference proteome</keyword>
<dbReference type="Proteomes" id="UP000050795">
    <property type="component" value="Unassembled WGS sequence"/>
</dbReference>
<organism evidence="2 3">
    <name type="scientific">Trichobilharzia regenti</name>
    <name type="common">Nasal bird schistosome</name>
    <dbReference type="NCBI Taxonomy" id="157069"/>
    <lineage>
        <taxon>Eukaryota</taxon>
        <taxon>Metazoa</taxon>
        <taxon>Spiralia</taxon>
        <taxon>Lophotrochozoa</taxon>
        <taxon>Platyhelminthes</taxon>
        <taxon>Trematoda</taxon>
        <taxon>Digenea</taxon>
        <taxon>Strigeidida</taxon>
        <taxon>Schistosomatoidea</taxon>
        <taxon>Schistosomatidae</taxon>
        <taxon>Trichobilharzia</taxon>
    </lineage>
</organism>
<proteinExistence type="predicted"/>